<dbReference type="Gene3D" id="3.30.70.2330">
    <property type="match status" value="1"/>
</dbReference>
<name>A0A3N6QIM8_9CYAN</name>
<dbReference type="GO" id="GO:0016818">
    <property type="term" value="F:hydrolase activity, acting on acid anhydrides, in phosphorus-containing anhydrides"/>
    <property type="evidence" value="ECO:0007669"/>
    <property type="project" value="InterPro"/>
</dbReference>
<dbReference type="Proteomes" id="UP000269154">
    <property type="component" value="Unassembled WGS sequence"/>
</dbReference>
<feature type="domain" description="HIRAN" evidence="3">
    <location>
        <begin position="125"/>
        <end position="228"/>
    </location>
</feature>
<keyword evidence="1" id="KW-0479">Metal-binding</keyword>
<accession>A0A3N6QIM8</accession>
<protein>
    <submittedName>
        <fullName evidence="4">DNA-binding protein</fullName>
    </submittedName>
</protein>
<organism evidence="4 5">
    <name type="scientific">Okeania hirsuta</name>
    <dbReference type="NCBI Taxonomy" id="1458930"/>
    <lineage>
        <taxon>Bacteria</taxon>
        <taxon>Bacillati</taxon>
        <taxon>Cyanobacteriota</taxon>
        <taxon>Cyanophyceae</taxon>
        <taxon>Oscillatoriophycideae</taxon>
        <taxon>Oscillatoriales</taxon>
        <taxon>Microcoleaceae</taxon>
        <taxon>Okeania</taxon>
    </lineage>
</organism>
<dbReference type="Pfam" id="PF08797">
    <property type="entry name" value="HIRAN"/>
    <property type="match status" value="1"/>
</dbReference>
<dbReference type="EMBL" id="RCBY01000079">
    <property type="protein sequence ID" value="RQH42176.1"/>
    <property type="molecule type" value="Genomic_DNA"/>
</dbReference>
<evidence type="ECO:0000256" key="1">
    <source>
        <dbReference type="ARBA" id="ARBA00022723"/>
    </source>
</evidence>
<reference evidence="4 5" key="1">
    <citation type="journal article" date="2018" name="ACS Chem. Biol.">
        <title>Ketoreductase domain dysfunction expands chemodiversity: malyngamide biosynthesis in the cyanobacterium Okeania hirsuta.</title>
        <authorList>
            <person name="Moss N.A."/>
            <person name="Leao T."/>
            <person name="Rankin M."/>
            <person name="McCullough T.M."/>
            <person name="Qu P."/>
            <person name="Korobeynikov A."/>
            <person name="Smith J.L."/>
            <person name="Gerwick L."/>
            <person name="Gerwick W.H."/>
        </authorList>
    </citation>
    <scope>NUCLEOTIDE SEQUENCE [LARGE SCALE GENOMIC DNA]</scope>
    <source>
        <strain evidence="4 5">PAB10Feb10-1</strain>
    </source>
</reference>
<dbReference type="GO" id="GO:0003677">
    <property type="term" value="F:DNA binding"/>
    <property type="evidence" value="ECO:0007669"/>
    <property type="project" value="UniProtKB-KW"/>
</dbReference>
<dbReference type="AlphaFoldDB" id="A0A3N6QIM8"/>
<sequence>MKKLFLAWQDPVTRAWFPVGRLTYENGWYEFVYLKGAEKAKKDCGFAGIWSLNEFDKVYRSQELLPVFSHRIMKKTRPDYPDFISWQNLSETEDDPMVLLSRSGGKKVTDNYEVFPYPEQDENGVYHLYFFTHGLRYMAPETIDRIKKLEVGETLYLMHDAQNSFDRDALMLRTKDFYLLGFCPRYLLNDVFPLLKKYPDAVKVILERVNLPPAPLQMRLLCHLIVKHDDFQPFSSEMYESLAVPILS</sequence>
<dbReference type="InterPro" id="IPR014905">
    <property type="entry name" value="HIRAN"/>
</dbReference>
<evidence type="ECO:0000259" key="3">
    <source>
        <dbReference type="SMART" id="SM00910"/>
    </source>
</evidence>
<evidence type="ECO:0000313" key="4">
    <source>
        <dbReference type="EMBL" id="RQH42176.1"/>
    </source>
</evidence>
<keyword evidence="4" id="KW-0238">DNA-binding</keyword>
<dbReference type="RefSeq" id="WP_124145477.1">
    <property type="nucleotide sequence ID" value="NZ_CAWOKI010000089.1"/>
</dbReference>
<dbReference type="OrthoDB" id="452395at2"/>
<keyword evidence="2" id="KW-0378">Hydrolase</keyword>
<dbReference type="GO" id="GO:0008270">
    <property type="term" value="F:zinc ion binding"/>
    <property type="evidence" value="ECO:0007669"/>
    <property type="project" value="InterPro"/>
</dbReference>
<gene>
    <name evidence="4" type="ORF">D5R40_15315</name>
</gene>
<proteinExistence type="predicted"/>
<dbReference type="SMART" id="SM00910">
    <property type="entry name" value="HIRAN"/>
    <property type="match status" value="1"/>
</dbReference>
<keyword evidence="5" id="KW-1185">Reference proteome</keyword>
<evidence type="ECO:0000313" key="5">
    <source>
        <dbReference type="Proteomes" id="UP000269154"/>
    </source>
</evidence>
<comment type="caution">
    <text evidence="4">The sequence shown here is derived from an EMBL/GenBank/DDBJ whole genome shotgun (WGS) entry which is preliminary data.</text>
</comment>
<evidence type="ECO:0000256" key="2">
    <source>
        <dbReference type="ARBA" id="ARBA00022801"/>
    </source>
</evidence>